<comment type="caution">
    <text evidence="2">The sequence shown here is derived from an EMBL/GenBank/DDBJ whole genome shotgun (WGS) entry which is preliminary data.</text>
</comment>
<name>A0A8X7PVH9_BRACI</name>
<dbReference type="InterPro" id="IPR015915">
    <property type="entry name" value="Kelch-typ_b-propeller"/>
</dbReference>
<dbReference type="AlphaFoldDB" id="A0A8X7PVH9"/>
<gene>
    <name evidence="2" type="ORF">Bca52824_078310</name>
</gene>
<dbReference type="CDD" id="cd22152">
    <property type="entry name" value="F-box_AtAFR-like"/>
    <property type="match status" value="1"/>
</dbReference>
<dbReference type="Pfam" id="PF00646">
    <property type="entry name" value="F-box"/>
    <property type="match status" value="1"/>
</dbReference>
<protein>
    <recommendedName>
        <fullName evidence="1">F-box domain-containing protein</fullName>
    </recommendedName>
</protein>
<dbReference type="InterPro" id="IPR057499">
    <property type="entry name" value="Kelch_FKB95"/>
</dbReference>
<dbReference type="Proteomes" id="UP000886595">
    <property type="component" value="Unassembled WGS sequence"/>
</dbReference>
<dbReference type="SUPFAM" id="SSF117281">
    <property type="entry name" value="Kelch motif"/>
    <property type="match status" value="1"/>
</dbReference>
<proteinExistence type="predicted"/>
<dbReference type="EMBL" id="JAAMPC010000015">
    <property type="protein sequence ID" value="KAG2259016.1"/>
    <property type="molecule type" value="Genomic_DNA"/>
</dbReference>
<sequence length="390" mass="44247">MSPPPPPPLMKVRKLSSFIADKRPREDDNDPSSPSPLSWLPDELVLQCLLRVPKTYDLNLSYVSKTLRSLVRSPDLHRLRSSLPKNSIYVYFRGEKTLEPKQYWFTLRQIQSSKPEIEYQLIPVNNLPSHPFMYHSSAIAVGSEIFFVGGSSKPSSDLWILDTRSGELSQGPSMKVARTCDSVVGVINGKIHMIGGCLNKKIQVEVYDPKTRSWTVGEGPDERFRLRLITMTQLTASLGWNVYSAETAKINVYNARQGGRLETVKMPSDVVWCMCVVADLLYAYYFREGLMWLDAKRKIWKRVIGVGCNDLKALGVKFHDAVMAEYNGKLAILWPEAEGNHLDRTEIRIRCALIALDWVGDGMRERIEWSGTVAEMPDNYSFHKIFVVSG</sequence>
<organism evidence="2 3">
    <name type="scientific">Brassica carinata</name>
    <name type="common">Ethiopian mustard</name>
    <name type="synonym">Abyssinian cabbage</name>
    <dbReference type="NCBI Taxonomy" id="52824"/>
    <lineage>
        <taxon>Eukaryota</taxon>
        <taxon>Viridiplantae</taxon>
        <taxon>Streptophyta</taxon>
        <taxon>Embryophyta</taxon>
        <taxon>Tracheophyta</taxon>
        <taxon>Spermatophyta</taxon>
        <taxon>Magnoliopsida</taxon>
        <taxon>eudicotyledons</taxon>
        <taxon>Gunneridae</taxon>
        <taxon>Pentapetalae</taxon>
        <taxon>rosids</taxon>
        <taxon>malvids</taxon>
        <taxon>Brassicales</taxon>
        <taxon>Brassicaceae</taxon>
        <taxon>Brassiceae</taxon>
        <taxon>Brassica</taxon>
    </lineage>
</organism>
<dbReference type="Pfam" id="PF25210">
    <property type="entry name" value="Kelch_FKB95"/>
    <property type="match status" value="1"/>
</dbReference>
<dbReference type="SUPFAM" id="SSF81383">
    <property type="entry name" value="F-box domain"/>
    <property type="match status" value="1"/>
</dbReference>
<dbReference type="InterPro" id="IPR001810">
    <property type="entry name" value="F-box_dom"/>
</dbReference>
<dbReference type="OrthoDB" id="45365at2759"/>
<dbReference type="PANTHER" id="PTHR24414:SF143">
    <property type="entry name" value="F-BOX DOMAIN-CONTAINING PROTEIN"/>
    <property type="match status" value="1"/>
</dbReference>
<evidence type="ECO:0000313" key="3">
    <source>
        <dbReference type="Proteomes" id="UP000886595"/>
    </source>
</evidence>
<evidence type="ECO:0000259" key="1">
    <source>
        <dbReference type="SMART" id="SM00256"/>
    </source>
</evidence>
<dbReference type="SMART" id="SM00256">
    <property type="entry name" value="FBOX"/>
    <property type="match status" value="1"/>
</dbReference>
<dbReference type="Gene3D" id="2.120.10.80">
    <property type="entry name" value="Kelch-type beta propeller"/>
    <property type="match status" value="1"/>
</dbReference>
<reference evidence="2 3" key="1">
    <citation type="submission" date="2020-02" db="EMBL/GenBank/DDBJ databases">
        <authorList>
            <person name="Ma Q."/>
            <person name="Huang Y."/>
            <person name="Song X."/>
            <person name="Pei D."/>
        </authorList>
    </citation>
    <scope>NUCLEOTIDE SEQUENCE [LARGE SCALE GENOMIC DNA]</scope>
    <source>
        <strain evidence="2">Sxm20200214</strain>
        <tissue evidence="2">Leaf</tissue>
    </source>
</reference>
<evidence type="ECO:0000313" key="2">
    <source>
        <dbReference type="EMBL" id="KAG2259016.1"/>
    </source>
</evidence>
<dbReference type="InterPro" id="IPR036047">
    <property type="entry name" value="F-box-like_dom_sf"/>
</dbReference>
<accession>A0A8X7PVH9</accession>
<dbReference type="PANTHER" id="PTHR24414">
    <property type="entry name" value="F-BOX/KELCH-REPEAT PROTEIN SKIP4"/>
    <property type="match status" value="1"/>
</dbReference>
<dbReference type="InterPro" id="IPR050354">
    <property type="entry name" value="F-box/kelch-repeat_ARATH"/>
</dbReference>
<keyword evidence="3" id="KW-1185">Reference proteome</keyword>
<feature type="domain" description="F-box" evidence="1">
    <location>
        <begin position="40"/>
        <end position="80"/>
    </location>
</feature>